<dbReference type="SUPFAM" id="SSF53335">
    <property type="entry name" value="S-adenosyl-L-methionine-dependent methyltransferases"/>
    <property type="match status" value="1"/>
</dbReference>
<proteinExistence type="predicted"/>
<keyword evidence="1" id="KW-0489">Methyltransferase</keyword>
<dbReference type="RefSeq" id="WP_281482783.1">
    <property type="nucleotide sequence ID" value="NZ_CP124543.1"/>
</dbReference>
<dbReference type="Proteomes" id="UP001223520">
    <property type="component" value="Chromosome"/>
</dbReference>
<evidence type="ECO:0000313" key="1">
    <source>
        <dbReference type="EMBL" id="WGV25483.1"/>
    </source>
</evidence>
<dbReference type="Pfam" id="PF13489">
    <property type="entry name" value="Methyltransf_23"/>
    <property type="match status" value="1"/>
</dbReference>
<dbReference type="KEGG" id="hbq:QI031_27745"/>
<reference evidence="1 2" key="1">
    <citation type="journal article" date="2023" name="Limnol Oceanogr Lett">
        <title>Environmental adaptations by the intertidal Antarctic cyanobacterium Halotia branconii CENA392 as revealed using long-read genome sequencing.</title>
        <authorList>
            <person name="Dextro R.B."/>
            <person name="Delbaje E."/>
            <person name="Freitas P.N.N."/>
            <person name="Geraldes V."/>
            <person name="Pinto E."/>
            <person name="Long P.F."/>
            <person name="Fiore M.F."/>
        </authorList>
    </citation>
    <scope>NUCLEOTIDE SEQUENCE [LARGE SCALE GENOMIC DNA]</scope>
    <source>
        <strain evidence="1 2">CENA392</strain>
    </source>
</reference>
<dbReference type="PANTHER" id="PTHR43861">
    <property type="entry name" value="TRANS-ACONITATE 2-METHYLTRANSFERASE-RELATED"/>
    <property type="match status" value="1"/>
</dbReference>
<dbReference type="AlphaFoldDB" id="A0AAJ6NRP0"/>
<sequence length="470" mass="54699">MFEANNPEINVDVLMQKIRQEVTQRKNDYQPVVLNSTKFKSSAVRFDVSHIETLLGDAESRANVRTKWPDKWNRFPFNFSSVIQKTALKILGFIFKDQREVNFNLIQSLKESLLLNQQLISEIANLRSQVEQSTIIIENSVPAINKRLDIVDDSLQTFKECLTKADGRQQAFEECLTKADGRQQTFEECLTKADVRQQAFEECLTKADGCQQSFEERLHVMEELLGTKVTQSLPPCLEVTEESYINTAIALSKIPIEEHYQHNKKDLFYYLFENVFYNSEVVKEKQKIYLKFINLHVSQSYRFFDAGCGRGEFLQNLTEKNIKCIGVDLNKLEVNNLIKSGFDAHEADILDYLESHNEQYSGVSAFQVVEHLNFEYIHKFLSISFERLVNDGVIIIETVNPHNLYGLSNFYQDPTHIKPIPPEMLKFILEWHGFKKVKIVYSSLFPKTTRIFRDEKMNYQDYAVLGYKKI</sequence>
<keyword evidence="2" id="KW-1185">Reference proteome</keyword>
<protein>
    <submittedName>
        <fullName evidence="1">Class I SAM-dependent methyltransferase</fullName>
        <ecNumber evidence="1">2.1.1.-</ecNumber>
    </submittedName>
</protein>
<dbReference type="EC" id="2.1.1.-" evidence="1"/>
<dbReference type="EMBL" id="CP124543">
    <property type="protein sequence ID" value="WGV25483.1"/>
    <property type="molecule type" value="Genomic_DNA"/>
</dbReference>
<dbReference type="GO" id="GO:0008168">
    <property type="term" value="F:methyltransferase activity"/>
    <property type="evidence" value="ECO:0007669"/>
    <property type="project" value="UniProtKB-KW"/>
</dbReference>
<dbReference type="Gene3D" id="3.40.50.150">
    <property type="entry name" value="Vaccinia Virus protein VP39"/>
    <property type="match status" value="1"/>
</dbReference>
<accession>A0AAJ6NRP0</accession>
<dbReference type="InterPro" id="IPR029063">
    <property type="entry name" value="SAM-dependent_MTases_sf"/>
</dbReference>
<gene>
    <name evidence="1" type="ORF">QI031_27745</name>
</gene>
<dbReference type="CDD" id="cd02440">
    <property type="entry name" value="AdoMet_MTases"/>
    <property type="match status" value="1"/>
</dbReference>
<evidence type="ECO:0000313" key="2">
    <source>
        <dbReference type="Proteomes" id="UP001223520"/>
    </source>
</evidence>
<dbReference type="GO" id="GO:0032259">
    <property type="term" value="P:methylation"/>
    <property type="evidence" value="ECO:0007669"/>
    <property type="project" value="UniProtKB-KW"/>
</dbReference>
<organism evidence="1 2">
    <name type="scientific">Halotia branconii CENA392</name>
    <dbReference type="NCBI Taxonomy" id="1539056"/>
    <lineage>
        <taxon>Bacteria</taxon>
        <taxon>Bacillati</taxon>
        <taxon>Cyanobacteriota</taxon>
        <taxon>Cyanophyceae</taxon>
        <taxon>Nostocales</taxon>
        <taxon>Nodulariaceae</taxon>
        <taxon>Halotia</taxon>
    </lineage>
</organism>
<keyword evidence="1" id="KW-0808">Transferase</keyword>
<name>A0AAJ6NRP0_9CYAN</name>